<dbReference type="EMBL" id="CP099423">
    <property type="protein sequence ID" value="USW54826.1"/>
    <property type="molecule type" value="Genomic_DNA"/>
</dbReference>
<protein>
    <submittedName>
        <fullName evidence="1">Uncharacterized protein</fullName>
    </submittedName>
</protein>
<gene>
    <name evidence="1" type="ORF">Slin15195_G081450</name>
</gene>
<reference evidence="1" key="1">
    <citation type="submission" date="2022-06" db="EMBL/GenBank/DDBJ databases">
        <title>Complete genome sequences of two strains of the flax pathogen Septoria linicola.</title>
        <authorList>
            <person name="Lapalu N."/>
            <person name="Simon A."/>
            <person name="Demenou B."/>
            <person name="Paumier D."/>
            <person name="Guillot M.-P."/>
            <person name="Gout L."/>
            <person name="Valade R."/>
        </authorList>
    </citation>
    <scope>NUCLEOTIDE SEQUENCE</scope>
    <source>
        <strain evidence="1">SE15195</strain>
    </source>
</reference>
<dbReference type="OrthoDB" id="4168609at2759"/>
<organism evidence="1 2">
    <name type="scientific">Septoria linicola</name>
    <dbReference type="NCBI Taxonomy" id="215465"/>
    <lineage>
        <taxon>Eukaryota</taxon>
        <taxon>Fungi</taxon>
        <taxon>Dikarya</taxon>
        <taxon>Ascomycota</taxon>
        <taxon>Pezizomycotina</taxon>
        <taxon>Dothideomycetes</taxon>
        <taxon>Dothideomycetidae</taxon>
        <taxon>Mycosphaerellales</taxon>
        <taxon>Mycosphaerellaceae</taxon>
        <taxon>Septoria</taxon>
    </lineage>
</organism>
<dbReference type="AlphaFoldDB" id="A0A9Q9EKI0"/>
<proteinExistence type="predicted"/>
<evidence type="ECO:0000313" key="1">
    <source>
        <dbReference type="EMBL" id="USW54826.1"/>
    </source>
</evidence>
<dbReference type="Proteomes" id="UP001056384">
    <property type="component" value="Chromosome 6"/>
</dbReference>
<accession>A0A9Q9EKI0</accession>
<keyword evidence="2" id="KW-1185">Reference proteome</keyword>
<sequence>MLARLLNFNTGSVRTEFPSIILVLGSPSRLPRVLHIVPEDQAIECFDFTSPTASRFKYGGAVECRREQIGDVQLYIGDGETIDVFLDEVGAKATQLYFKHEKPEPEEVSVHVVHILEEALRSAYVQSIQDRANRKPSTNARQQYPVFLLWIDRTRPGKLATEADLTSFSH</sequence>
<name>A0A9Q9EKI0_9PEZI</name>
<evidence type="ECO:0000313" key="2">
    <source>
        <dbReference type="Proteomes" id="UP001056384"/>
    </source>
</evidence>